<dbReference type="Pfam" id="PF09586">
    <property type="entry name" value="YfhO"/>
    <property type="match status" value="1"/>
</dbReference>
<keyword evidence="1" id="KW-1133">Transmembrane helix</keyword>
<organism evidence="2 3">
    <name type="scientific">Collinsella ureilytica</name>
    <dbReference type="NCBI Taxonomy" id="2869515"/>
    <lineage>
        <taxon>Bacteria</taxon>
        <taxon>Bacillati</taxon>
        <taxon>Actinomycetota</taxon>
        <taxon>Coriobacteriia</taxon>
        <taxon>Coriobacteriales</taxon>
        <taxon>Coriobacteriaceae</taxon>
        <taxon>Collinsella</taxon>
    </lineage>
</organism>
<gene>
    <name evidence="2" type="ORF">K6V98_01220</name>
</gene>
<evidence type="ECO:0000256" key="1">
    <source>
        <dbReference type="SAM" id="Phobius"/>
    </source>
</evidence>
<keyword evidence="3" id="KW-1185">Reference proteome</keyword>
<evidence type="ECO:0000313" key="2">
    <source>
        <dbReference type="EMBL" id="MBY4796988.1"/>
    </source>
</evidence>
<feature type="transmembrane region" description="Helical" evidence="1">
    <location>
        <begin position="119"/>
        <end position="139"/>
    </location>
</feature>
<feature type="transmembrane region" description="Helical" evidence="1">
    <location>
        <begin position="904"/>
        <end position="922"/>
    </location>
</feature>
<feature type="transmembrane region" description="Helical" evidence="1">
    <location>
        <begin position="308"/>
        <end position="327"/>
    </location>
</feature>
<feature type="transmembrane region" description="Helical" evidence="1">
    <location>
        <begin position="419"/>
        <end position="439"/>
    </location>
</feature>
<accession>A0ABS7MIY2</accession>
<dbReference type="PANTHER" id="PTHR38454:SF1">
    <property type="entry name" value="INTEGRAL MEMBRANE PROTEIN"/>
    <property type="match status" value="1"/>
</dbReference>
<feature type="transmembrane region" description="Helical" evidence="1">
    <location>
        <begin position="367"/>
        <end position="385"/>
    </location>
</feature>
<reference evidence="2 3" key="1">
    <citation type="submission" date="2021-08" db="EMBL/GenBank/DDBJ databases">
        <title>Collinsella faecalis sp. nov. isolated from swine faeces.</title>
        <authorList>
            <person name="Oh B.S."/>
            <person name="Lee J.H."/>
        </authorList>
    </citation>
    <scope>NUCLEOTIDE SEQUENCE [LARGE SCALE GENOMIC DNA]</scope>
    <source>
        <strain evidence="2 3">AGMB00827</strain>
    </source>
</reference>
<comment type="caution">
    <text evidence="2">The sequence shown here is derived from an EMBL/GenBank/DDBJ whole genome shotgun (WGS) entry which is preliminary data.</text>
</comment>
<dbReference type="PANTHER" id="PTHR38454">
    <property type="entry name" value="INTEGRAL MEMBRANE PROTEIN-RELATED"/>
    <property type="match status" value="1"/>
</dbReference>
<feature type="transmembrane region" description="Helical" evidence="1">
    <location>
        <begin position="202"/>
        <end position="223"/>
    </location>
</feature>
<feature type="transmembrane region" description="Helical" evidence="1">
    <location>
        <begin position="21"/>
        <end position="41"/>
    </location>
</feature>
<feature type="transmembrane region" description="Helical" evidence="1">
    <location>
        <begin position="334"/>
        <end position="355"/>
    </location>
</feature>
<keyword evidence="1" id="KW-0472">Membrane</keyword>
<dbReference type="EMBL" id="JAIMFO010000004">
    <property type="protein sequence ID" value="MBY4796988.1"/>
    <property type="molecule type" value="Genomic_DNA"/>
</dbReference>
<dbReference type="RefSeq" id="WP_222198698.1">
    <property type="nucleotide sequence ID" value="NZ_JAIMFO010000004.1"/>
</dbReference>
<feature type="transmembrane region" description="Helical" evidence="1">
    <location>
        <begin position="397"/>
        <end position="413"/>
    </location>
</feature>
<proteinExistence type="predicted"/>
<feature type="transmembrane region" description="Helical" evidence="1">
    <location>
        <begin position="243"/>
        <end position="263"/>
    </location>
</feature>
<dbReference type="InterPro" id="IPR018580">
    <property type="entry name" value="Uncharacterised_YfhO"/>
</dbReference>
<keyword evidence="1" id="KW-0812">Transmembrane</keyword>
<feature type="transmembrane region" description="Helical" evidence="1">
    <location>
        <begin position="446"/>
        <end position="468"/>
    </location>
</feature>
<protein>
    <submittedName>
        <fullName evidence="2">YfhO family protein</fullName>
    </submittedName>
</protein>
<sequence length="945" mass="104756">MKQLGRRMIDWVSSSRLHLYITGWALTLLLFLLGNLTLFWAHRTFFWTWDGLEQQFPFFLYQGRWLRAVLGSVIAGRPEVVLWEPFGIYGVDALEVLMNTIGNPVNLISVFSSPTTAEFLMQLTLPITLILAATTFLAYCEHRRFERVASLMGLLTYLFSCHTLLMYHQVHMIYPLVLAPIILLGTDRIFNGKGSLSLIVGMALLGMYSLTGTYMACILLFVYCLSRYVFLVQKKSLRVFLSLFVRMAIPLVIGIAISAFLFVPMAMNVLGQDRIGITRTYSAFYSFEYLQSMLLAALSFAPAGADCYWSLCFLGIICLVCAGGTTAGKAERRLSWVLLIGCILILVIPAAGRVMNGFSYPNNRWTWMYNLLMGVVVARDFPALMDAERSAVPARRLFWMLICLLALSAPMIARLQQPVFFAVSFIALAILAVVAFSYYVRSSRMLILGALYSAHILMTFNLAAVAAVTNQVPMGEAWSSHANNQGLDLLGAAADARVHQFDATGFPRAVRNAGFATGLRDATCYNSFYHSGVDAFHTSLGLATSFVNFSYEGLNARPNLEFFAGVDRFATPIGQEAARPWQFSQRLDERTGVDGGAVLFGTHDYAPTAWVAPRTLSRKAYEALPMVVRERALLDHVVLDEASDQDSVAIDAASAGVERLAYTWSVNPEKDMLAGTEAEPAAVEVNDHQITVWQPGACVYLKTNIPAERVLSVAVRGLEYAVFEPDPANGLSLAERYDRKFKTYQPYQSYGITVTGEPTSTLLHGYTSMSPLYAGKTDWVACVGYSDEARGVVTLCFNNPGIYTFSDIELYVDDLSALKRVSAEMPSWAADEQSWSTNAFRCTVDTPEDGSFLMLRIPYSSNWIARVDGQETSLQRADLAFMALKLSAGQHRVELAYHSRPLELGLWVSFAGMVAAVLYVAIESRMRTCVAGSAKDAHALHMMRD</sequence>
<dbReference type="Proteomes" id="UP000700908">
    <property type="component" value="Unassembled WGS sequence"/>
</dbReference>
<evidence type="ECO:0000313" key="3">
    <source>
        <dbReference type="Proteomes" id="UP000700908"/>
    </source>
</evidence>
<name>A0ABS7MIY2_9ACTN</name>
<feature type="transmembrane region" description="Helical" evidence="1">
    <location>
        <begin position="148"/>
        <end position="167"/>
    </location>
</feature>